<sequence>MSPFKPIKRANFLKDDFTKQLNDLEYEMKLLLPFLGAEMYKLERQIRSVLKAIDCIKGGFFRI</sequence>
<gene>
    <name evidence="1" type="ORF">SAMN05444392_11185</name>
</gene>
<proteinExistence type="predicted"/>
<dbReference type="Proteomes" id="UP000184476">
    <property type="component" value="Unassembled WGS sequence"/>
</dbReference>
<protein>
    <submittedName>
        <fullName evidence="1">Uncharacterized protein</fullName>
    </submittedName>
</protein>
<dbReference type="RefSeq" id="WP_073156403.1">
    <property type="nucleotide sequence ID" value="NZ_FQVL01000011.1"/>
</dbReference>
<evidence type="ECO:0000313" key="1">
    <source>
        <dbReference type="EMBL" id="SHF23874.1"/>
    </source>
</evidence>
<accession>A0A1M5A0Z4</accession>
<dbReference type="EMBL" id="FQVL01000011">
    <property type="protein sequence ID" value="SHF23874.1"/>
    <property type="molecule type" value="Genomic_DNA"/>
</dbReference>
<reference evidence="1 2" key="1">
    <citation type="submission" date="2016-11" db="EMBL/GenBank/DDBJ databases">
        <authorList>
            <person name="Jaros S."/>
            <person name="Januszkiewicz K."/>
            <person name="Wedrychowicz H."/>
        </authorList>
    </citation>
    <scope>NUCLEOTIDE SEQUENCE [LARGE SCALE GENOMIC DNA]</scope>
    <source>
        <strain evidence="1 2">DSM 44666</strain>
    </source>
</reference>
<dbReference type="STRING" id="112248.SAMN05444392_11185"/>
<organism evidence="1 2">
    <name type="scientific">Seinonella peptonophila</name>
    <dbReference type="NCBI Taxonomy" id="112248"/>
    <lineage>
        <taxon>Bacteria</taxon>
        <taxon>Bacillati</taxon>
        <taxon>Bacillota</taxon>
        <taxon>Bacilli</taxon>
        <taxon>Bacillales</taxon>
        <taxon>Thermoactinomycetaceae</taxon>
        <taxon>Seinonella</taxon>
    </lineage>
</organism>
<evidence type="ECO:0000313" key="2">
    <source>
        <dbReference type="Proteomes" id="UP000184476"/>
    </source>
</evidence>
<name>A0A1M5A0Z4_9BACL</name>
<keyword evidence="2" id="KW-1185">Reference proteome</keyword>
<dbReference type="AlphaFoldDB" id="A0A1M5A0Z4"/>